<reference evidence="3" key="1">
    <citation type="journal article" date="2023" name="Front. Mar. Sci.">
        <title>A new Merluccius polli reference genome to investigate the effects of global change in West African waters.</title>
        <authorList>
            <person name="Mateo J.L."/>
            <person name="Blanco-Fernandez C."/>
            <person name="Garcia-Vazquez E."/>
            <person name="Machado-Schiaffino G."/>
        </authorList>
    </citation>
    <scope>NUCLEOTIDE SEQUENCE</scope>
    <source>
        <strain evidence="3">C29</strain>
        <tissue evidence="3">Fin</tissue>
    </source>
</reference>
<keyword evidence="2" id="KW-0472">Membrane</keyword>
<feature type="transmembrane region" description="Helical" evidence="2">
    <location>
        <begin position="307"/>
        <end position="340"/>
    </location>
</feature>
<keyword evidence="2" id="KW-0812">Transmembrane</keyword>
<name>A0AA47MSM9_MERPO</name>
<feature type="compositionally biased region" description="Basic residues" evidence="1">
    <location>
        <begin position="101"/>
        <end position="120"/>
    </location>
</feature>
<protein>
    <submittedName>
        <fullName evidence="3">Uncharacterized protein</fullName>
    </submittedName>
</protein>
<dbReference type="EMBL" id="JAOPHQ010002856">
    <property type="protein sequence ID" value="KAK0145440.1"/>
    <property type="molecule type" value="Genomic_DNA"/>
</dbReference>
<sequence>MDSMRSLGAPLRQFTSCVYSTNPGGKKTPSVRRNSFARRQSIGARRMSIPCMGFDRRKSLPCSASQKVPDSWLRVYQAELKQERKRRQAMIAKKHAEQTVRKTHFRSQHCLPRKPSKPARKPAAPKGHHKSFFGAFQGLSLDGVRGSGQGATASLPAGADQCKVISAKSFIVCLYTACLNWKSKEQTMIKELTAGEEEKGLLGDGLGPPVLLVVGLPALRVGLVEHVCLPLTADVAATVAPGTPGAAAPLRLEGGPAASPAAPGPPDGRPPLGVAAAAARGGGPAGPGRRWPRPAGARSAAPHAVHVVVAVVGVFVAPSVVVIVVAPVVVIVVVFIAVVVGRVGVAAPAAAAPAPAWGGHAGRLCHGVGPLHSDRVPPHLHLAAHKAAAGLRGRLVVFILQEAKATVLLLVVGLVVQDDLLETL</sequence>
<evidence type="ECO:0000256" key="1">
    <source>
        <dbReference type="SAM" id="MobiDB-lite"/>
    </source>
</evidence>
<feature type="compositionally biased region" description="Low complexity" evidence="1">
    <location>
        <begin position="270"/>
        <end position="279"/>
    </location>
</feature>
<evidence type="ECO:0000313" key="3">
    <source>
        <dbReference type="EMBL" id="KAK0145440.1"/>
    </source>
</evidence>
<feature type="region of interest" description="Disordered" evidence="1">
    <location>
        <begin position="95"/>
        <end position="127"/>
    </location>
</feature>
<feature type="compositionally biased region" description="Low complexity" evidence="1">
    <location>
        <begin position="250"/>
        <end position="261"/>
    </location>
</feature>
<feature type="region of interest" description="Disordered" evidence="1">
    <location>
        <begin position="250"/>
        <end position="296"/>
    </location>
</feature>
<dbReference type="Proteomes" id="UP001174136">
    <property type="component" value="Unassembled WGS sequence"/>
</dbReference>
<feature type="compositionally biased region" description="Low complexity" evidence="1">
    <location>
        <begin position="287"/>
        <end position="296"/>
    </location>
</feature>
<keyword evidence="4" id="KW-1185">Reference proteome</keyword>
<organism evidence="3 4">
    <name type="scientific">Merluccius polli</name>
    <name type="common">Benguela hake</name>
    <name type="synonym">Merluccius cadenati</name>
    <dbReference type="NCBI Taxonomy" id="89951"/>
    <lineage>
        <taxon>Eukaryota</taxon>
        <taxon>Metazoa</taxon>
        <taxon>Chordata</taxon>
        <taxon>Craniata</taxon>
        <taxon>Vertebrata</taxon>
        <taxon>Euteleostomi</taxon>
        <taxon>Actinopterygii</taxon>
        <taxon>Neopterygii</taxon>
        <taxon>Teleostei</taxon>
        <taxon>Neoteleostei</taxon>
        <taxon>Acanthomorphata</taxon>
        <taxon>Zeiogadaria</taxon>
        <taxon>Gadariae</taxon>
        <taxon>Gadiformes</taxon>
        <taxon>Gadoidei</taxon>
        <taxon>Merlucciidae</taxon>
        <taxon>Merluccius</taxon>
    </lineage>
</organism>
<evidence type="ECO:0000313" key="4">
    <source>
        <dbReference type="Proteomes" id="UP001174136"/>
    </source>
</evidence>
<feature type="transmembrane region" description="Helical" evidence="2">
    <location>
        <begin position="395"/>
        <end position="416"/>
    </location>
</feature>
<keyword evidence="2" id="KW-1133">Transmembrane helix</keyword>
<comment type="caution">
    <text evidence="3">The sequence shown here is derived from an EMBL/GenBank/DDBJ whole genome shotgun (WGS) entry which is preliminary data.</text>
</comment>
<accession>A0AA47MSM9</accession>
<gene>
    <name evidence="3" type="ORF">N1851_015652</name>
</gene>
<proteinExistence type="predicted"/>
<evidence type="ECO:0000256" key="2">
    <source>
        <dbReference type="SAM" id="Phobius"/>
    </source>
</evidence>
<dbReference type="AlphaFoldDB" id="A0AA47MSM9"/>